<evidence type="ECO:0000256" key="3">
    <source>
        <dbReference type="ARBA" id="ARBA00022729"/>
    </source>
</evidence>
<evidence type="ECO:0000256" key="5">
    <source>
        <dbReference type="ARBA" id="ARBA00022801"/>
    </source>
</evidence>
<dbReference type="PANTHER" id="PTHR47965:SF12">
    <property type="entry name" value="ASPARTIC PROTEINASE 3-RELATED"/>
    <property type="match status" value="1"/>
</dbReference>
<comment type="similarity">
    <text evidence="1">Belongs to the peptidase A1 family.</text>
</comment>
<dbReference type="Gene3D" id="2.40.70.10">
    <property type="entry name" value="Acid Proteases"/>
    <property type="match status" value="2"/>
</dbReference>
<keyword evidence="8" id="KW-0812">Transmembrane</keyword>
<evidence type="ECO:0000256" key="9">
    <source>
        <dbReference type="SAM" id="SignalP"/>
    </source>
</evidence>
<dbReference type="EMBL" id="JAKCXM010000075">
    <property type="protein sequence ID" value="KAJ0403774.1"/>
    <property type="molecule type" value="Genomic_DNA"/>
</dbReference>
<dbReference type="Proteomes" id="UP001209570">
    <property type="component" value="Unassembled WGS sequence"/>
</dbReference>
<evidence type="ECO:0000256" key="1">
    <source>
        <dbReference type="ARBA" id="ARBA00007447"/>
    </source>
</evidence>
<evidence type="ECO:0000313" key="11">
    <source>
        <dbReference type="EMBL" id="KAJ0403774.1"/>
    </source>
</evidence>
<dbReference type="GO" id="GO:0004190">
    <property type="term" value="F:aspartic-type endopeptidase activity"/>
    <property type="evidence" value="ECO:0007669"/>
    <property type="project" value="UniProtKB-KW"/>
</dbReference>
<evidence type="ECO:0000256" key="7">
    <source>
        <dbReference type="SAM" id="MobiDB-lite"/>
    </source>
</evidence>
<keyword evidence="3 9" id="KW-0732">Signal</keyword>
<organism evidence="11 12">
    <name type="scientific">Pythium insidiosum</name>
    <name type="common">Pythiosis disease agent</name>
    <dbReference type="NCBI Taxonomy" id="114742"/>
    <lineage>
        <taxon>Eukaryota</taxon>
        <taxon>Sar</taxon>
        <taxon>Stramenopiles</taxon>
        <taxon>Oomycota</taxon>
        <taxon>Peronosporomycetes</taxon>
        <taxon>Pythiales</taxon>
        <taxon>Pythiaceae</taxon>
        <taxon>Pythium</taxon>
    </lineage>
</organism>
<feature type="region of interest" description="Disordered" evidence="7">
    <location>
        <begin position="590"/>
        <end position="653"/>
    </location>
</feature>
<dbReference type="InterPro" id="IPR033121">
    <property type="entry name" value="PEPTIDASE_A1"/>
</dbReference>
<feature type="compositionally biased region" description="Low complexity" evidence="7">
    <location>
        <begin position="630"/>
        <end position="640"/>
    </location>
</feature>
<dbReference type="InterPro" id="IPR021109">
    <property type="entry name" value="Peptidase_aspartic_dom_sf"/>
</dbReference>
<feature type="compositionally biased region" description="Polar residues" evidence="7">
    <location>
        <begin position="607"/>
        <end position="621"/>
    </location>
</feature>
<dbReference type="PROSITE" id="PS51767">
    <property type="entry name" value="PEPTIDASE_A1"/>
    <property type="match status" value="1"/>
</dbReference>
<feature type="transmembrane region" description="Helical" evidence="8">
    <location>
        <begin position="466"/>
        <end position="490"/>
    </location>
</feature>
<keyword evidence="12" id="KW-1185">Reference proteome</keyword>
<proteinExistence type="inferred from homology"/>
<dbReference type="PANTHER" id="PTHR47965">
    <property type="entry name" value="ASPARTYL PROTEASE-RELATED"/>
    <property type="match status" value="1"/>
</dbReference>
<reference evidence="11" key="1">
    <citation type="submission" date="2021-12" db="EMBL/GenBank/DDBJ databases">
        <title>Prjna785345.</title>
        <authorList>
            <person name="Rujirawat T."/>
            <person name="Krajaejun T."/>
        </authorList>
    </citation>
    <scope>NUCLEOTIDE SEQUENCE</scope>
    <source>
        <strain evidence="11">Pi057C3</strain>
    </source>
</reference>
<keyword evidence="2" id="KW-0645">Protease</keyword>
<evidence type="ECO:0000259" key="10">
    <source>
        <dbReference type="PROSITE" id="PS51767"/>
    </source>
</evidence>
<feature type="region of interest" description="Disordered" evidence="7">
    <location>
        <begin position="510"/>
        <end position="568"/>
    </location>
</feature>
<evidence type="ECO:0000256" key="6">
    <source>
        <dbReference type="ARBA" id="ARBA00023145"/>
    </source>
</evidence>
<protein>
    <recommendedName>
        <fullName evidence="10">Peptidase A1 domain-containing protein</fullName>
    </recommendedName>
</protein>
<name>A0AAD5MDG2_PYTIN</name>
<feature type="domain" description="Peptidase A1" evidence="10">
    <location>
        <begin position="46"/>
        <end position="412"/>
    </location>
</feature>
<keyword evidence="5" id="KW-0378">Hydrolase</keyword>
<dbReference type="Pfam" id="PF00026">
    <property type="entry name" value="Asp"/>
    <property type="match status" value="1"/>
</dbReference>
<keyword evidence="6" id="KW-0865">Zymogen</keyword>
<gene>
    <name evidence="11" type="ORF">P43SY_006317</name>
</gene>
<dbReference type="InterPro" id="IPR001969">
    <property type="entry name" value="Aspartic_peptidase_AS"/>
</dbReference>
<evidence type="ECO:0000256" key="4">
    <source>
        <dbReference type="ARBA" id="ARBA00022750"/>
    </source>
</evidence>
<keyword evidence="8" id="KW-0472">Membrane</keyword>
<feature type="compositionally biased region" description="Low complexity" evidence="7">
    <location>
        <begin position="596"/>
        <end position="606"/>
    </location>
</feature>
<feature type="chain" id="PRO_5042086471" description="Peptidase A1 domain-containing protein" evidence="9">
    <location>
        <begin position="29"/>
        <end position="653"/>
    </location>
</feature>
<dbReference type="PROSITE" id="PS00141">
    <property type="entry name" value="ASP_PROTEASE"/>
    <property type="match status" value="1"/>
</dbReference>
<evidence type="ECO:0000313" key="12">
    <source>
        <dbReference type="Proteomes" id="UP001209570"/>
    </source>
</evidence>
<dbReference type="GO" id="GO:0006508">
    <property type="term" value="P:proteolysis"/>
    <property type="evidence" value="ECO:0007669"/>
    <property type="project" value="UniProtKB-KW"/>
</dbReference>
<sequence>MKKRSRSLPILMALVAYLLALALRDAAAANAQYSLDLVGIKSGTAYTVVVDVGTAASGAKNSFRLIADTGSSNDAVLGSTCCGGQAQVSFDCSASSSCQAGSTQISLAFAGAKIAGRFVTDKWSSKQIGSITKPFVVIEQEDGFYRTEYDGITGLGYSALAQPKASPKPSFYDSLIASKSGTPDAFGMLMCGVMQPLLLPTVSPNFSLHAGQLVVGGREGPQGEALYTAPMLFTPIAQEAWYVVIVSDIGFDGKSLGMPCAKYNQPQAIIDSGTSNIAFPSDVYNVLMDRIKAATKKAVPGFDESYLDYRKSCCGQDYCSPSDAKAALLSLPSIYITLALQDNEDSLQGTSSHFTIEIPPEYYFRPEMNGKNSDVPCRAIGVAEGSAIVLGSVLMDGLYTYHDRTGKKMGIAVAKDCPNGVTSTKKIYKADNQKIDWCDCFSDKLKSKSLLATYAPWGKHCFFMPWWMYVVIGSVIVVVICIGIIAYWAWTGRRDKLKAMAAENRGSITPNAQSAHANRAYGAAAPSSNASTVMPSRDVSSETHMQPPQPQAQPPHPQHRPAPAHNNYNAVESPRELLDSKGSSIALLTSADSMDTPPARTTAAPTFGSSTAPTQPPSSRVGSRRQGPLSHASSSSSTSSFQPDRDSQGGFLL</sequence>
<feature type="signal peptide" evidence="9">
    <location>
        <begin position="1"/>
        <end position="28"/>
    </location>
</feature>
<comment type="caution">
    <text evidence="11">The sequence shown here is derived from an EMBL/GenBank/DDBJ whole genome shotgun (WGS) entry which is preliminary data.</text>
</comment>
<accession>A0AAD5MDG2</accession>
<keyword evidence="4" id="KW-0064">Aspartyl protease</keyword>
<dbReference type="InterPro" id="IPR001461">
    <property type="entry name" value="Aspartic_peptidase_A1"/>
</dbReference>
<evidence type="ECO:0000256" key="2">
    <source>
        <dbReference type="ARBA" id="ARBA00022670"/>
    </source>
</evidence>
<dbReference type="SUPFAM" id="SSF50630">
    <property type="entry name" value="Acid proteases"/>
    <property type="match status" value="1"/>
</dbReference>
<feature type="compositionally biased region" description="Pro residues" evidence="7">
    <location>
        <begin position="547"/>
        <end position="556"/>
    </location>
</feature>
<evidence type="ECO:0000256" key="8">
    <source>
        <dbReference type="SAM" id="Phobius"/>
    </source>
</evidence>
<keyword evidence="8" id="KW-1133">Transmembrane helix</keyword>
<dbReference type="AlphaFoldDB" id="A0AAD5MDG2"/>